<evidence type="ECO:0000259" key="8">
    <source>
        <dbReference type="PROSITE" id="PS50928"/>
    </source>
</evidence>
<feature type="transmembrane region" description="Helical" evidence="7">
    <location>
        <begin position="213"/>
        <end position="234"/>
    </location>
</feature>
<feature type="transmembrane region" description="Helical" evidence="7">
    <location>
        <begin position="20"/>
        <end position="39"/>
    </location>
</feature>
<dbReference type="AlphaFoldDB" id="A0A916VFT0"/>
<evidence type="ECO:0000256" key="5">
    <source>
        <dbReference type="ARBA" id="ARBA00022989"/>
    </source>
</evidence>
<protein>
    <submittedName>
        <fullName evidence="9">Lactose ABC transporter permease</fullName>
    </submittedName>
</protein>
<feature type="domain" description="ABC transmembrane type-1" evidence="8">
    <location>
        <begin position="80"/>
        <end position="284"/>
    </location>
</feature>
<organism evidence="9 10">
    <name type="scientific">Insulibacter thermoxylanivorax</name>
    <dbReference type="NCBI Taxonomy" id="2749268"/>
    <lineage>
        <taxon>Bacteria</taxon>
        <taxon>Bacillati</taxon>
        <taxon>Bacillota</taxon>
        <taxon>Bacilli</taxon>
        <taxon>Bacillales</taxon>
        <taxon>Paenibacillaceae</taxon>
        <taxon>Insulibacter</taxon>
    </lineage>
</organism>
<dbReference type="InterPro" id="IPR035906">
    <property type="entry name" value="MetI-like_sf"/>
</dbReference>
<keyword evidence="5 7" id="KW-1133">Transmembrane helix</keyword>
<dbReference type="PANTHER" id="PTHR43227:SF3">
    <property type="entry name" value="BINDING-PROTEIN-DEPENDENT TRANSPORT SYSTEMS INNER MEMBRANE COMPONENT"/>
    <property type="match status" value="1"/>
</dbReference>
<evidence type="ECO:0000256" key="3">
    <source>
        <dbReference type="ARBA" id="ARBA00022475"/>
    </source>
</evidence>
<dbReference type="InterPro" id="IPR050809">
    <property type="entry name" value="UgpAE/MalFG_permease"/>
</dbReference>
<keyword evidence="4 7" id="KW-0812">Transmembrane</keyword>
<dbReference type="Gene3D" id="1.10.3720.10">
    <property type="entry name" value="MetI-like"/>
    <property type="match status" value="1"/>
</dbReference>
<gene>
    <name evidence="9" type="ORF">PRECH8_19130</name>
</gene>
<evidence type="ECO:0000256" key="2">
    <source>
        <dbReference type="ARBA" id="ARBA00022448"/>
    </source>
</evidence>
<dbReference type="Pfam" id="PF00528">
    <property type="entry name" value="BPD_transp_1"/>
    <property type="match status" value="1"/>
</dbReference>
<dbReference type="SUPFAM" id="SSF161098">
    <property type="entry name" value="MetI-like"/>
    <property type="match status" value="1"/>
</dbReference>
<comment type="similarity">
    <text evidence="7">Belongs to the binding-protein-dependent transport system permease family.</text>
</comment>
<reference evidence="9" key="1">
    <citation type="submission" date="2020-08" db="EMBL/GenBank/DDBJ databases">
        <authorList>
            <person name="Uke A."/>
            <person name="Chhe C."/>
            <person name="Baramee S."/>
            <person name="Kosugi A."/>
        </authorList>
    </citation>
    <scope>NUCLEOTIDE SEQUENCE</scope>
    <source>
        <strain evidence="9">DA-C8</strain>
    </source>
</reference>
<dbReference type="CDD" id="cd06261">
    <property type="entry name" value="TM_PBP2"/>
    <property type="match status" value="1"/>
</dbReference>
<dbReference type="InterPro" id="IPR000515">
    <property type="entry name" value="MetI-like"/>
</dbReference>
<dbReference type="EMBL" id="BMAQ01000021">
    <property type="protein sequence ID" value="GFR38617.1"/>
    <property type="molecule type" value="Genomic_DNA"/>
</dbReference>
<sequence>MTVKRFFRLNMRRRNAVEGYLFISLWILGFMLFMAVPLGRSIYYSLHHLQPSGQGLIAEYAGAYHYISAFTRDVNFLPLLRDTVVQMLYSVPLILIFAMFSALLLNQKFVGRTAFRGIFFLPVIIASGAVLRELLEQGAAQIPVFSQSDLIFALNDFFPRSILIPLLEFADQLLLVMWDSGVQILIFLAGLQTISPALYEAAKCDGATGWESFWKITFPMMMPMIFVNTLYSIVNSFTNPNNHMMNHIIVRVFGTNADYGYGSAMGWIYFVLIFIIIGLIFLLFRKGLTNAEERRG</sequence>
<comment type="caution">
    <text evidence="9">The sequence shown here is derived from an EMBL/GenBank/DDBJ whole genome shotgun (WGS) entry which is preliminary data.</text>
</comment>
<name>A0A916VFT0_9BACL</name>
<feature type="transmembrane region" description="Helical" evidence="7">
    <location>
        <begin position="182"/>
        <end position="201"/>
    </location>
</feature>
<evidence type="ECO:0000313" key="10">
    <source>
        <dbReference type="Proteomes" id="UP000654993"/>
    </source>
</evidence>
<evidence type="ECO:0000256" key="7">
    <source>
        <dbReference type="RuleBase" id="RU363032"/>
    </source>
</evidence>
<feature type="transmembrane region" description="Helical" evidence="7">
    <location>
        <begin position="87"/>
        <end position="105"/>
    </location>
</feature>
<evidence type="ECO:0000256" key="1">
    <source>
        <dbReference type="ARBA" id="ARBA00004651"/>
    </source>
</evidence>
<evidence type="ECO:0000313" key="9">
    <source>
        <dbReference type="EMBL" id="GFR38617.1"/>
    </source>
</evidence>
<proteinExistence type="inferred from homology"/>
<dbReference type="GO" id="GO:0005886">
    <property type="term" value="C:plasma membrane"/>
    <property type="evidence" value="ECO:0007669"/>
    <property type="project" value="UniProtKB-SubCell"/>
</dbReference>
<keyword evidence="6 7" id="KW-0472">Membrane</keyword>
<evidence type="ECO:0000256" key="6">
    <source>
        <dbReference type="ARBA" id="ARBA00023136"/>
    </source>
</evidence>
<dbReference type="PANTHER" id="PTHR43227">
    <property type="entry name" value="BLL4140 PROTEIN"/>
    <property type="match status" value="1"/>
</dbReference>
<keyword evidence="2 7" id="KW-0813">Transport</keyword>
<reference evidence="9" key="2">
    <citation type="journal article" date="2021" name="Data Brief">
        <title>Draft genome sequence data of the facultative, thermophilic, xylanolytic bacterium Paenibacillus sp. strain DA-C8.</title>
        <authorList>
            <person name="Chhe C."/>
            <person name="Uke A."/>
            <person name="Baramee S."/>
            <person name="Ungkulpasvich U."/>
            <person name="Tachaapaikoon C."/>
            <person name="Pason P."/>
            <person name="Waeonukul R."/>
            <person name="Ratanakhanokchai K."/>
            <person name="Kosugi A."/>
        </authorList>
    </citation>
    <scope>NUCLEOTIDE SEQUENCE</scope>
    <source>
        <strain evidence="9">DA-C8</strain>
    </source>
</reference>
<keyword evidence="10" id="KW-1185">Reference proteome</keyword>
<feature type="transmembrane region" description="Helical" evidence="7">
    <location>
        <begin position="266"/>
        <end position="284"/>
    </location>
</feature>
<dbReference type="PROSITE" id="PS50928">
    <property type="entry name" value="ABC_TM1"/>
    <property type="match status" value="1"/>
</dbReference>
<comment type="subcellular location">
    <subcellularLocation>
        <location evidence="1 7">Cell membrane</location>
        <topology evidence="1 7">Multi-pass membrane protein</topology>
    </subcellularLocation>
</comment>
<keyword evidence="3" id="KW-1003">Cell membrane</keyword>
<dbReference type="Proteomes" id="UP000654993">
    <property type="component" value="Unassembled WGS sequence"/>
</dbReference>
<evidence type="ECO:0000256" key="4">
    <source>
        <dbReference type="ARBA" id="ARBA00022692"/>
    </source>
</evidence>
<feature type="transmembrane region" description="Helical" evidence="7">
    <location>
        <begin position="117"/>
        <end position="135"/>
    </location>
</feature>
<dbReference type="GO" id="GO:0055085">
    <property type="term" value="P:transmembrane transport"/>
    <property type="evidence" value="ECO:0007669"/>
    <property type="project" value="InterPro"/>
</dbReference>
<accession>A0A916VFT0</accession>